<evidence type="ECO:0000313" key="3">
    <source>
        <dbReference type="Proteomes" id="UP000636264"/>
    </source>
</evidence>
<accession>A0A916W0R7</accession>
<feature type="region of interest" description="Disordered" evidence="1">
    <location>
        <begin position="1"/>
        <end position="39"/>
    </location>
</feature>
<evidence type="ECO:0000313" key="2">
    <source>
        <dbReference type="EMBL" id="GGA57002.1"/>
    </source>
</evidence>
<comment type="caution">
    <text evidence="2">The sequence shown here is derived from an EMBL/GenBank/DDBJ whole genome shotgun (WGS) entry which is preliminary data.</text>
</comment>
<organism evidence="2 3">
    <name type="scientific">Nitratireductor aestuarii</name>
    <dbReference type="NCBI Taxonomy" id="1735103"/>
    <lineage>
        <taxon>Bacteria</taxon>
        <taxon>Pseudomonadati</taxon>
        <taxon>Pseudomonadota</taxon>
        <taxon>Alphaproteobacteria</taxon>
        <taxon>Hyphomicrobiales</taxon>
        <taxon>Phyllobacteriaceae</taxon>
        <taxon>Nitratireductor</taxon>
    </lineage>
</organism>
<gene>
    <name evidence="2" type="ORF">GCM10011385_08110</name>
</gene>
<dbReference type="EMBL" id="BMIF01000002">
    <property type="protein sequence ID" value="GGA57002.1"/>
    <property type="molecule type" value="Genomic_DNA"/>
</dbReference>
<reference evidence="2" key="1">
    <citation type="journal article" date="2014" name="Int. J. Syst. Evol. Microbiol.">
        <title>Complete genome sequence of Corynebacterium casei LMG S-19264T (=DSM 44701T), isolated from a smear-ripened cheese.</title>
        <authorList>
            <consortium name="US DOE Joint Genome Institute (JGI-PGF)"/>
            <person name="Walter F."/>
            <person name="Albersmeier A."/>
            <person name="Kalinowski J."/>
            <person name="Ruckert C."/>
        </authorList>
    </citation>
    <scope>NUCLEOTIDE SEQUENCE</scope>
    <source>
        <strain evidence="2">CGMCC 1.15320</strain>
    </source>
</reference>
<proteinExistence type="predicted"/>
<dbReference type="Proteomes" id="UP000636264">
    <property type="component" value="Unassembled WGS sequence"/>
</dbReference>
<dbReference type="AlphaFoldDB" id="A0A916W0R7"/>
<protein>
    <submittedName>
        <fullName evidence="2">Uncharacterized protein</fullName>
    </submittedName>
</protein>
<sequence>MHHGKASAQGKAQAGKEVRPHNRKARPAQAGGCSAEEYGRKVCPSKVTDQKSWHDDFCAGYEKAETRSYAASRRFSEGLD</sequence>
<evidence type="ECO:0000256" key="1">
    <source>
        <dbReference type="SAM" id="MobiDB-lite"/>
    </source>
</evidence>
<feature type="compositionally biased region" description="Low complexity" evidence="1">
    <location>
        <begin position="1"/>
        <end position="13"/>
    </location>
</feature>
<keyword evidence="3" id="KW-1185">Reference proteome</keyword>
<reference evidence="2" key="2">
    <citation type="submission" date="2020-09" db="EMBL/GenBank/DDBJ databases">
        <authorList>
            <person name="Sun Q."/>
            <person name="Zhou Y."/>
        </authorList>
    </citation>
    <scope>NUCLEOTIDE SEQUENCE</scope>
    <source>
        <strain evidence="2">CGMCC 1.15320</strain>
    </source>
</reference>
<name>A0A916W0R7_9HYPH</name>